<keyword evidence="3" id="KW-0560">Oxidoreductase</keyword>
<keyword evidence="1" id="KW-0285">Flavoprotein</keyword>
<dbReference type="Pfam" id="PF00881">
    <property type="entry name" value="Nitroreductase"/>
    <property type="match status" value="1"/>
</dbReference>
<dbReference type="Gene3D" id="3.40.109.10">
    <property type="entry name" value="NADH Oxidase"/>
    <property type="match status" value="1"/>
</dbReference>
<evidence type="ECO:0000256" key="1">
    <source>
        <dbReference type="ARBA" id="ARBA00022630"/>
    </source>
</evidence>
<evidence type="ECO:0000256" key="2">
    <source>
        <dbReference type="ARBA" id="ARBA00022643"/>
    </source>
</evidence>
<gene>
    <name evidence="5" type="ORF">H3309_04710</name>
</gene>
<dbReference type="CDD" id="cd02144">
    <property type="entry name" value="iodotyrosine_dehalogenase"/>
    <property type="match status" value="1"/>
</dbReference>
<dbReference type="AlphaFoldDB" id="A0A7G5IK94"/>
<evidence type="ECO:0000313" key="5">
    <source>
        <dbReference type="EMBL" id="QMW23786.1"/>
    </source>
</evidence>
<proteinExistence type="predicted"/>
<evidence type="ECO:0000256" key="3">
    <source>
        <dbReference type="ARBA" id="ARBA00023002"/>
    </source>
</evidence>
<protein>
    <submittedName>
        <fullName evidence="5">Nitroreductase family protein</fullName>
    </submittedName>
</protein>
<evidence type="ECO:0000313" key="6">
    <source>
        <dbReference type="Proteomes" id="UP000515292"/>
    </source>
</evidence>
<dbReference type="InterPro" id="IPR000415">
    <property type="entry name" value="Nitroreductase-like"/>
</dbReference>
<organism evidence="5 6">
    <name type="scientific">Sandaracinobacteroides saxicola</name>
    <dbReference type="NCBI Taxonomy" id="2759707"/>
    <lineage>
        <taxon>Bacteria</taxon>
        <taxon>Pseudomonadati</taxon>
        <taxon>Pseudomonadota</taxon>
        <taxon>Alphaproteobacteria</taxon>
        <taxon>Sphingomonadales</taxon>
        <taxon>Sphingosinicellaceae</taxon>
        <taxon>Sandaracinobacteroides</taxon>
    </lineage>
</organism>
<dbReference type="RefSeq" id="WP_182297609.1">
    <property type="nucleotide sequence ID" value="NZ_CP059851.1"/>
</dbReference>
<evidence type="ECO:0000259" key="4">
    <source>
        <dbReference type="Pfam" id="PF00881"/>
    </source>
</evidence>
<reference evidence="5 6" key="1">
    <citation type="submission" date="2020-07" db="EMBL/GenBank/DDBJ databases">
        <title>Complete genome sequence for Sandaracinobacter sp. M6.</title>
        <authorList>
            <person name="Tang Y."/>
            <person name="Liu Q."/>
            <person name="Guo Z."/>
            <person name="Lei P."/>
            <person name="Huang B."/>
        </authorList>
    </citation>
    <scope>NUCLEOTIDE SEQUENCE [LARGE SCALE GENOMIC DNA]</scope>
    <source>
        <strain evidence="5 6">M6</strain>
    </source>
</reference>
<dbReference type="KEGG" id="sand:H3309_04710"/>
<dbReference type="InterPro" id="IPR029479">
    <property type="entry name" value="Nitroreductase"/>
</dbReference>
<keyword evidence="6" id="KW-1185">Reference proteome</keyword>
<accession>A0A7G5IK94</accession>
<sequence length="224" mass="25063">MKEHEAIPLPDRMDYPHPEMIARADAFYETMRKRHTVRAFSDRPVPREVIETAVKTAGTAPSGANHQPWFFSIIGSPAMKKELRERAEVEERLFYAGKAGDEWLDALTPLGTDDHKPYLETAPWIIAIFGQRKGGVRKGIERQNYYVPESVGIAMGFLIAALHTSGVVTLTHTPKPMTFLNTMCGRPASEKPYLLLVCGYPAEGATVPTHAKVKKPFDEIARFL</sequence>
<dbReference type="SUPFAM" id="SSF55469">
    <property type="entry name" value="FMN-dependent nitroreductase-like"/>
    <property type="match status" value="1"/>
</dbReference>
<dbReference type="Proteomes" id="UP000515292">
    <property type="component" value="Chromosome"/>
</dbReference>
<dbReference type="InterPro" id="IPR050627">
    <property type="entry name" value="Nitroreductase/BluB"/>
</dbReference>
<dbReference type="PANTHER" id="PTHR23026:SF90">
    <property type="entry name" value="IODOTYROSINE DEIODINASE 1"/>
    <property type="match status" value="1"/>
</dbReference>
<name>A0A7G5IK94_9SPHN</name>
<dbReference type="EMBL" id="CP059851">
    <property type="protein sequence ID" value="QMW23786.1"/>
    <property type="molecule type" value="Genomic_DNA"/>
</dbReference>
<dbReference type="PANTHER" id="PTHR23026">
    <property type="entry name" value="NADPH NITROREDUCTASE"/>
    <property type="match status" value="1"/>
</dbReference>
<feature type="domain" description="Nitroreductase" evidence="4">
    <location>
        <begin position="32"/>
        <end position="200"/>
    </location>
</feature>
<dbReference type="GO" id="GO:0016491">
    <property type="term" value="F:oxidoreductase activity"/>
    <property type="evidence" value="ECO:0007669"/>
    <property type="project" value="UniProtKB-KW"/>
</dbReference>
<keyword evidence="2" id="KW-0288">FMN</keyword>